<dbReference type="PANTHER" id="PTHR13078">
    <property type="entry name" value="PEROXISOMAL MULTIFUNCTIONAL ENZYME TYPE 2-RELATED"/>
    <property type="match status" value="1"/>
</dbReference>
<dbReference type="SUPFAM" id="SSF54637">
    <property type="entry name" value="Thioesterase/thiol ester dehydrase-isomerase"/>
    <property type="match status" value="2"/>
</dbReference>
<dbReference type="PANTHER" id="PTHR13078:SF56">
    <property type="entry name" value="PEROXISOMAL MULTIFUNCTIONAL ENZYME TYPE 2"/>
    <property type="match status" value="1"/>
</dbReference>
<dbReference type="Pfam" id="PF01575">
    <property type="entry name" value="MaoC_dehydratas"/>
    <property type="match status" value="1"/>
</dbReference>
<dbReference type="GO" id="GO:0004300">
    <property type="term" value="F:enoyl-CoA hydratase activity"/>
    <property type="evidence" value="ECO:0007669"/>
    <property type="project" value="TreeGrafter"/>
</dbReference>
<dbReference type="AlphaFoldDB" id="A0A7D6Z734"/>
<evidence type="ECO:0000256" key="1">
    <source>
        <dbReference type="ARBA" id="ARBA00005254"/>
    </source>
</evidence>
<organism evidence="4 5">
    <name type="scientific">Nocardia huaxiensis</name>
    <dbReference type="NCBI Taxonomy" id="2755382"/>
    <lineage>
        <taxon>Bacteria</taxon>
        <taxon>Bacillati</taxon>
        <taxon>Actinomycetota</taxon>
        <taxon>Actinomycetes</taxon>
        <taxon>Mycobacteriales</taxon>
        <taxon>Nocardiaceae</taxon>
        <taxon>Nocardia</taxon>
    </lineage>
</organism>
<protein>
    <submittedName>
        <fullName evidence="4">MaoC family dehydratase N-terminal domain-containing protein</fullName>
    </submittedName>
</protein>
<reference evidence="4 5" key="1">
    <citation type="submission" date="2020-07" db="EMBL/GenBank/DDBJ databases">
        <authorList>
            <person name="Zhuang K."/>
            <person name="Ran Y."/>
        </authorList>
    </citation>
    <scope>NUCLEOTIDE SEQUENCE [LARGE SCALE GENOMIC DNA]</scope>
    <source>
        <strain evidence="4 5">WCH-YHL-001</strain>
    </source>
</reference>
<sequence>MSFHGSGVGVWSDATEFEVTREHLAAYAAATDDPIPAHRAGDIAPPMFAAVPGFELMKTATIDVRPPHALAGMVQGAQDFRFHRPIRPGELLRTRGMLAGYRGFGTGTRALARVECRDEAGELVNEQYATFVFPGFDAGDLVGERAPLHRFDPALRRRPPDHAVRARVGLDQPARYAPVSGDPLRIHLDEEVARAAGLPGIIAHGMCTLAFTSWAVLTRLADSDVHRLRRFAGRFWKPVLPGDELDTRIWSSHAPPADGIARYAFETARGDDFVITDGLAEITV</sequence>
<dbReference type="GO" id="GO:0044594">
    <property type="term" value="F:17-beta-hydroxysteroid dehydrogenase (NAD+) activity"/>
    <property type="evidence" value="ECO:0007669"/>
    <property type="project" value="TreeGrafter"/>
</dbReference>
<dbReference type="Pfam" id="PF13452">
    <property type="entry name" value="FAS1_DH_region"/>
    <property type="match status" value="1"/>
</dbReference>
<proteinExistence type="inferred from homology"/>
<dbReference type="InterPro" id="IPR039569">
    <property type="entry name" value="FAS1-like_DH_region"/>
</dbReference>
<name>A0A7D6Z734_9NOCA</name>
<comment type="similarity">
    <text evidence="1">Belongs to the enoyl-CoA hydratase/isomerase family.</text>
</comment>
<feature type="domain" description="FAS1-like dehydratase" evidence="3">
    <location>
        <begin position="8"/>
        <end position="126"/>
    </location>
</feature>
<dbReference type="GO" id="GO:0003857">
    <property type="term" value="F:(3S)-3-hydroxyacyl-CoA dehydrogenase (NAD+) activity"/>
    <property type="evidence" value="ECO:0007669"/>
    <property type="project" value="TreeGrafter"/>
</dbReference>
<accession>A0A7D6Z734</accession>
<dbReference type="InterPro" id="IPR002539">
    <property type="entry name" value="MaoC-like_dom"/>
</dbReference>
<dbReference type="Gene3D" id="3.10.129.10">
    <property type="entry name" value="Hotdog Thioesterase"/>
    <property type="match status" value="1"/>
</dbReference>
<dbReference type="CDD" id="cd03441">
    <property type="entry name" value="R_hydratase_like"/>
    <property type="match status" value="1"/>
</dbReference>
<dbReference type="EMBL" id="CP059399">
    <property type="protein sequence ID" value="QLY34786.1"/>
    <property type="molecule type" value="Genomic_DNA"/>
</dbReference>
<evidence type="ECO:0000313" key="4">
    <source>
        <dbReference type="EMBL" id="QLY34786.1"/>
    </source>
</evidence>
<keyword evidence="5" id="KW-1185">Reference proteome</keyword>
<dbReference type="GO" id="GO:0006635">
    <property type="term" value="P:fatty acid beta-oxidation"/>
    <property type="evidence" value="ECO:0007669"/>
    <property type="project" value="TreeGrafter"/>
</dbReference>
<feature type="domain" description="MaoC-like" evidence="2">
    <location>
        <begin position="158"/>
        <end position="252"/>
    </location>
</feature>
<dbReference type="KEGG" id="nhu:H0264_30780"/>
<evidence type="ECO:0000259" key="2">
    <source>
        <dbReference type="Pfam" id="PF01575"/>
    </source>
</evidence>
<gene>
    <name evidence="4" type="ORF">H0264_30780</name>
</gene>
<dbReference type="Proteomes" id="UP000515512">
    <property type="component" value="Chromosome"/>
</dbReference>
<evidence type="ECO:0000259" key="3">
    <source>
        <dbReference type="Pfam" id="PF13452"/>
    </source>
</evidence>
<dbReference type="InterPro" id="IPR029069">
    <property type="entry name" value="HotDog_dom_sf"/>
</dbReference>
<evidence type="ECO:0000313" key="5">
    <source>
        <dbReference type="Proteomes" id="UP000515512"/>
    </source>
</evidence>